<protein>
    <recommendedName>
        <fullName evidence="7">PAC domain-containing protein</fullName>
    </recommendedName>
</protein>
<dbReference type="CDD" id="cd00082">
    <property type="entry name" value="HisKA"/>
    <property type="match status" value="1"/>
</dbReference>
<dbReference type="PROSITE" id="PS50113">
    <property type="entry name" value="PAC"/>
    <property type="match status" value="1"/>
</dbReference>
<dbReference type="Pfam" id="PF00512">
    <property type="entry name" value="HisKA"/>
    <property type="match status" value="1"/>
</dbReference>
<dbReference type="InterPro" id="IPR000700">
    <property type="entry name" value="PAS-assoc_C"/>
</dbReference>
<gene>
    <name evidence="8" type="ORF">METZ01_LOCUS249616</name>
</gene>
<dbReference type="InterPro" id="IPR003661">
    <property type="entry name" value="HisK_dim/P_dom"/>
</dbReference>
<keyword evidence="4" id="KW-0418">Kinase</keyword>
<name>A0A382IBV4_9ZZZZ</name>
<dbReference type="EMBL" id="UINC01066254">
    <property type="protein sequence ID" value="SVB96762.1"/>
    <property type="molecule type" value="Genomic_DNA"/>
</dbReference>
<evidence type="ECO:0000256" key="6">
    <source>
        <dbReference type="ARBA" id="ARBA00023012"/>
    </source>
</evidence>
<dbReference type="SUPFAM" id="SSF55785">
    <property type="entry name" value="PYP-like sensor domain (PAS domain)"/>
    <property type="match status" value="1"/>
</dbReference>
<keyword evidence="2" id="KW-0808">Transferase</keyword>
<organism evidence="8">
    <name type="scientific">marine metagenome</name>
    <dbReference type="NCBI Taxonomy" id="408172"/>
    <lineage>
        <taxon>unclassified sequences</taxon>
        <taxon>metagenomes</taxon>
        <taxon>ecological metagenomes</taxon>
    </lineage>
</organism>
<reference evidence="8" key="1">
    <citation type="submission" date="2018-05" db="EMBL/GenBank/DDBJ databases">
        <authorList>
            <person name="Lanie J.A."/>
            <person name="Ng W.-L."/>
            <person name="Kazmierczak K.M."/>
            <person name="Andrzejewski T.M."/>
            <person name="Davidsen T.M."/>
            <person name="Wayne K.J."/>
            <person name="Tettelin H."/>
            <person name="Glass J.I."/>
            <person name="Rusch D."/>
            <person name="Podicherti R."/>
            <person name="Tsui H.-C.T."/>
            <person name="Winkler M.E."/>
        </authorList>
    </citation>
    <scope>NUCLEOTIDE SEQUENCE</scope>
</reference>
<dbReference type="InterPro" id="IPR000014">
    <property type="entry name" value="PAS"/>
</dbReference>
<evidence type="ECO:0000259" key="7">
    <source>
        <dbReference type="PROSITE" id="PS50113"/>
    </source>
</evidence>
<keyword evidence="5" id="KW-0067">ATP-binding</keyword>
<dbReference type="PANTHER" id="PTHR43065:SF10">
    <property type="entry name" value="PEROXIDE STRESS-ACTIVATED HISTIDINE KINASE MAK3"/>
    <property type="match status" value="1"/>
</dbReference>
<evidence type="ECO:0000256" key="3">
    <source>
        <dbReference type="ARBA" id="ARBA00022741"/>
    </source>
</evidence>
<evidence type="ECO:0000256" key="1">
    <source>
        <dbReference type="ARBA" id="ARBA00022553"/>
    </source>
</evidence>
<dbReference type="AlphaFoldDB" id="A0A382IBV4"/>
<keyword evidence="1" id="KW-0597">Phosphoprotein</keyword>
<dbReference type="Gene3D" id="1.10.287.130">
    <property type="match status" value="1"/>
</dbReference>
<evidence type="ECO:0000256" key="2">
    <source>
        <dbReference type="ARBA" id="ARBA00022679"/>
    </source>
</evidence>
<evidence type="ECO:0000256" key="5">
    <source>
        <dbReference type="ARBA" id="ARBA00022840"/>
    </source>
</evidence>
<keyword evidence="6" id="KW-0902">Two-component regulatory system</keyword>
<proteinExistence type="predicted"/>
<dbReference type="SUPFAM" id="SSF47384">
    <property type="entry name" value="Homodimeric domain of signal transducing histidine kinase"/>
    <property type="match status" value="1"/>
</dbReference>
<dbReference type="SMART" id="SM00388">
    <property type="entry name" value="HisKA"/>
    <property type="match status" value="1"/>
</dbReference>
<keyword evidence="3" id="KW-0547">Nucleotide-binding</keyword>
<evidence type="ECO:0000313" key="8">
    <source>
        <dbReference type="EMBL" id="SVB96762.1"/>
    </source>
</evidence>
<dbReference type="GO" id="GO:0000155">
    <property type="term" value="F:phosphorelay sensor kinase activity"/>
    <property type="evidence" value="ECO:0007669"/>
    <property type="project" value="InterPro"/>
</dbReference>
<dbReference type="GO" id="GO:0005524">
    <property type="term" value="F:ATP binding"/>
    <property type="evidence" value="ECO:0007669"/>
    <property type="project" value="UniProtKB-KW"/>
</dbReference>
<evidence type="ECO:0000256" key="4">
    <source>
        <dbReference type="ARBA" id="ARBA00022777"/>
    </source>
</evidence>
<dbReference type="Gene3D" id="3.30.450.20">
    <property type="entry name" value="PAS domain"/>
    <property type="match status" value="1"/>
</dbReference>
<dbReference type="InterPro" id="IPR036097">
    <property type="entry name" value="HisK_dim/P_sf"/>
</dbReference>
<accession>A0A382IBV4</accession>
<feature type="domain" description="PAC" evidence="7">
    <location>
        <begin position="18"/>
        <end position="68"/>
    </location>
</feature>
<dbReference type="PANTHER" id="PTHR43065">
    <property type="entry name" value="SENSOR HISTIDINE KINASE"/>
    <property type="match status" value="1"/>
</dbReference>
<dbReference type="NCBIfam" id="TIGR00229">
    <property type="entry name" value="sensory_box"/>
    <property type="match status" value="1"/>
</dbReference>
<dbReference type="InterPro" id="IPR035965">
    <property type="entry name" value="PAS-like_dom_sf"/>
</dbReference>
<sequence>MAEFKNLFSEDKKLILPKQIEGEYQRKDGKIIFIRIKISHLADLDVPGYILVFEDLTEVKEMQEKVMRIEQFAAVGRFSAGLAHEIINPLTSLSGPIQVLARGLQLRDSYKKLMQIVIKETDRLNVILSDFLNYSQPRKNNNTIIDLTQLIQDVIILLKNKEDISSKKTDCFQRNDRPFDFEWR</sequence>